<evidence type="ECO:0000313" key="2">
    <source>
        <dbReference type="EMBL" id="BDV43604.1"/>
    </source>
</evidence>
<dbReference type="EMBL" id="AP027151">
    <property type="protein sequence ID" value="BDV43604.1"/>
    <property type="molecule type" value="Genomic_DNA"/>
</dbReference>
<feature type="transmembrane region" description="Helical" evidence="1">
    <location>
        <begin position="14"/>
        <end position="37"/>
    </location>
</feature>
<name>A0ABM8EME9_9BACT</name>
<keyword evidence="1" id="KW-0812">Transmembrane</keyword>
<keyword evidence="1" id="KW-1133">Transmembrane helix</keyword>
<gene>
    <name evidence="2" type="ORF">GURASL_25270</name>
</gene>
<keyword evidence="3" id="KW-1185">Reference proteome</keyword>
<dbReference type="RefSeq" id="WP_281999731.1">
    <property type="nucleotide sequence ID" value="NZ_AP027151.1"/>
</dbReference>
<accession>A0ABM8EME9</accession>
<proteinExistence type="predicted"/>
<dbReference type="Proteomes" id="UP001317705">
    <property type="component" value="Chromosome"/>
</dbReference>
<organism evidence="2 3">
    <name type="scientific">Geotalea uraniireducens</name>
    <dbReference type="NCBI Taxonomy" id="351604"/>
    <lineage>
        <taxon>Bacteria</taxon>
        <taxon>Pseudomonadati</taxon>
        <taxon>Thermodesulfobacteriota</taxon>
        <taxon>Desulfuromonadia</taxon>
        <taxon>Geobacterales</taxon>
        <taxon>Geobacteraceae</taxon>
        <taxon>Geotalea</taxon>
    </lineage>
</organism>
<sequence>MTNKNSQPKWNDPITLATIVIAAATVINVGAALWVSIKTSEYTEITKNIYNASNRPYIGIESFEVNKDDNKHILINVHYKNFGTVPASNVKVNYDMLLDGNPGNHSNIELDDSKSNLFPQSIHNIRLKTGSYYDDIISGKHKLDVVIDIKYRGATKDIYEVNERWRYDPNHNHFHHVDASTK</sequence>
<evidence type="ECO:0000313" key="3">
    <source>
        <dbReference type="Proteomes" id="UP001317705"/>
    </source>
</evidence>
<protein>
    <submittedName>
        <fullName evidence="2">Uncharacterized protein</fullName>
    </submittedName>
</protein>
<evidence type="ECO:0000256" key="1">
    <source>
        <dbReference type="SAM" id="Phobius"/>
    </source>
</evidence>
<keyword evidence="1" id="KW-0472">Membrane</keyword>
<reference evidence="2 3" key="1">
    <citation type="submission" date="2022-12" db="EMBL/GenBank/DDBJ databases">
        <title>Polyphasic characterization of Geotalea uranireducens NIT-SL11 newly isolated from a complex of sewage sludge and microbially reduced graphene oxide.</title>
        <authorList>
            <person name="Xie L."/>
            <person name="Yoshida N."/>
            <person name="Meng L."/>
        </authorList>
    </citation>
    <scope>NUCLEOTIDE SEQUENCE [LARGE SCALE GENOMIC DNA]</scope>
    <source>
        <strain evidence="2 3">NIT-SL11</strain>
    </source>
</reference>